<proteinExistence type="predicted"/>
<organism evidence="1 2">
    <name type="scientific">Streptococcus caledonicus</name>
    <dbReference type="NCBI Taxonomy" id="2614158"/>
    <lineage>
        <taxon>Bacteria</taxon>
        <taxon>Bacillati</taxon>
        <taxon>Bacillota</taxon>
        <taxon>Bacilli</taxon>
        <taxon>Lactobacillales</taxon>
        <taxon>Streptococcaceae</taxon>
        <taxon>Streptococcus</taxon>
    </lineage>
</organism>
<name>A0ABW0UE40_9STRE</name>
<reference evidence="2" key="1">
    <citation type="journal article" date="2019" name="Int. J. Syst. Evol. Microbiol.">
        <title>The Global Catalogue of Microorganisms (GCM) 10K type strain sequencing project: providing services to taxonomists for standard genome sequencing and annotation.</title>
        <authorList>
            <consortium name="The Broad Institute Genomics Platform"/>
            <consortium name="The Broad Institute Genome Sequencing Center for Infectious Disease"/>
            <person name="Wu L."/>
            <person name="Ma J."/>
        </authorList>
    </citation>
    <scope>NUCLEOTIDE SEQUENCE [LARGE SCALE GENOMIC DNA]</scope>
    <source>
        <strain evidence="2">DT43</strain>
    </source>
</reference>
<dbReference type="Proteomes" id="UP001596110">
    <property type="component" value="Unassembled WGS sequence"/>
</dbReference>
<keyword evidence="2" id="KW-1185">Reference proteome</keyword>
<evidence type="ECO:0000313" key="1">
    <source>
        <dbReference type="EMBL" id="MFC5630579.1"/>
    </source>
</evidence>
<accession>A0ABW0UE40</accession>
<dbReference type="RefSeq" id="WP_274379081.1">
    <property type="nucleotide sequence ID" value="NZ_JBHSOJ010000015.1"/>
</dbReference>
<sequence length="44" mass="5103">MHIRDSKGQTRIKMVVDKEDQTVIQFLNKEGKVTFSLNPDDLIN</sequence>
<protein>
    <submittedName>
        <fullName evidence="1">Uncharacterized protein</fullName>
    </submittedName>
</protein>
<dbReference type="EMBL" id="JBHSOJ010000015">
    <property type="protein sequence ID" value="MFC5630579.1"/>
    <property type="molecule type" value="Genomic_DNA"/>
</dbReference>
<comment type="caution">
    <text evidence="1">The sequence shown here is derived from an EMBL/GenBank/DDBJ whole genome shotgun (WGS) entry which is preliminary data.</text>
</comment>
<evidence type="ECO:0000313" key="2">
    <source>
        <dbReference type="Proteomes" id="UP001596110"/>
    </source>
</evidence>
<gene>
    <name evidence="1" type="ORF">ACFPQ3_03005</name>
</gene>